<name>A0A517T6M5_9PLAN</name>
<dbReference type="KEGG" id="chya:V22_12560"/>
<dbReference type="Gene3D" id="1.20.1250.20">
    <property type="entry name" value="MFS general substrate transporter like domains"/>
    <property type="match status" value="1"/>
</dbReference>
<dbReference type="InterPro" id="IPR011701">
    <property type="entry name" value="MFS"/>
</dbReference>
<dbReference type="InterPro" id="IPR036259">
    <property type="entry name" value="MFS_trans_sf"/>
</dbReference>
<gene>
    <name evidence="5" type="ORF">V22_12560</name>
</gene>
<organism evidence="5 6">
    <name type="scientific">Calycomorphotria hydatis</name>
    <dbReference type="NCBI Taxonomy" id="2528027"/>
    <lineage>
        <taxon>Bacteria</taxon>
        <taxon>Pseudomonadati</taxon>
        <taxon>Planctomycetota</taxon>
        <taxon>Planctomycetia</taxon>
        <taxon>Planctomycetales</taxon>
        <taxon>Planctomycetaceae</taxon>
        <taxon>Calycomorphotria</taxon>
    </lineage>
</organism>
<feature type="transmembrane region" description="Helical" evidence="4">
    <location>
        <begin position="81"/>
        <end position="103"/>
    </location>
</feature>
<dbReference type="Proteomes" id="UP000319976">
    <property type="component" value="Chromosome"/>
</dbReference>
<keyword evidence="6" id="KW-1185">Reference proteome</keyword>
<dbReference type="GO" id="GO:0022857">
    <property type="term" value="F:transmembrane transporter activity"/>
    <property type="evidence" value="ECO:0007669"/>
    <property type="project" value="InterPro"/>
</dbReference>
<feature type="transmembrane region" description="Helical" evidence="4">
    <location>
        <begin position="48"/>
        <end position="69"/>
    </location>
</feature>
<dbReference type="OrthoDB" id="213077at2"/>
<protein>
    <submittedName>
        <fullName evidence="5">Major Facilitator Superfamily protein</fullName>
    </submittedName>
</protein>
<feature type="transmembrane region" description="Helical" evidence="4">
    <location>
        <begin position="398"/>
        <end position="421"/>
    </location>
</feature>
<dbReference type="RefSeq" id="WP_145260851.1">
    <property type="nucleotide sequence ID" value="NZ_CP036316.1"/>
</dbReference>
<proteinExistence type="predicted"/>
<feature type="transmembrane region" description="Helical" evidence="4">
    <location>
        <begin position="327"/>
        <end position="346"/>
    </location>
</feature>
<reference evidence="5 6" key="1">
    <citation type="submission" date="2019-02" db="EMBL/GenBank/DDBJ databases">
        <title>Deep-cultivation of Planctomycetes and their phenomic and genomic characterization uncovers novel biology.</title>
        <authorList>
            <person name="Wiegand S."/>
            <person name="Jogler M."/>
            <person name="Boedeker C."/>
            <person name="Pinto D."/>
            <person name="Vollmers J."/>
            <person name="Rivas-Marin E."/>
            <person name="Kohn T."/>
            <person name="Peeters S.H."/>
            <person name="Heuer A."/>
            <person name="Rast P."/>
            <person name="Oberbeckmann S."/>
            <person name="Bunk B."/>
            <person name="Jeske O."/>
            <person name="Meyerdierks A."/>
            <person name="Storesund J.E."/>
            <person name="Kallscheuer N."/>
            <person name="Luecker S."/>
            <person name="Lage O.M."/>
            <person name="Pohl T."/>
            <person name="Merkel B.J."/>
            <person name="Hornburger P."/>
            <person name="Mueller R.-W."/>
            <person name="Bruemmer F."/>
            <person name="Labrenz M."/>
            <person name="Spormann A.M."/>
            <person name="Op den Camp H."/>
            <person name="Overmann J."/>
            <person name="Amann R."/>
            <person name="Jetten M.S.M."/>
            <person name="Mascher T."/>
            <person name="Medema M.H."/>
            <person name="Devos D.P."/>
            <person name="Kaster A.-K."/>
            <person name="Ovreas L."/>
            <person name="Rohde M."/>
            <person name="Galperin M.Y."/>
            <person name="Jogler C."/>
        </authorList>
    </citation>
    <scope>NUCLEOTIDE SEQUENCE [LARGE SCALE GENOMIC DNA]</scope>
    <source>
        <strain evidence="5 6">V22</strain>
    </source>
</reference>
<feature type="transmembrane region" description="Helical" evidence="4">
    <location>
        <begin position="158"/>
        <end position="175"/>
    </location>
</feature>
<dbReference type="AlphaFoldDB" id="A0A517T6M5"/>
<evidence type="ECO:0000256" key="1">
    <source>
        <dbReference type="ARBA" id="ARBA00022692"/>
    </source>
</evidence>
<dbReference type="Pfam" id="PF07690">
    <property type="entry name" value="MFS_1"/>
    <property type="match status" value="1"/>
</dbReference>
<dbReference type="InterPro" id="IPR052528">
    <property type="entry name" value="Sugar_transport-like"/>
</dbReference>
<keyword evidence="2 4" id="KW-1133">Transmembrane helix</keyword>
<feature type="transmembrane region" description="Helical" evidence="4">
    <location>
        <begin position="24"/>
        <end position="42"/>
    </location>
</feature>
<feature type="transmembrane region" description="Helical" evidence="4">
    <location>
        <begin position="366"/>
        <end position="386"/>
    </location>
</feature>
<feature type="transmembrane region" description="Helical" evidence="4">
    <location>
        <begin position="187"/>
        <end position="207"/>
    </location>
</feature>
<feature type="transmembrane region" description="Helical" evidence="4">
    <location>
        <begin position="304"/>
        <end position="321"/>
    </location>
</feature>
<dbReference type="EMBL" id="CP036316">
    <property type="protein sequence ID" value="QDT64026.1"/>
    <property type="molecule type" value="Genomic_DNA"/>
</dbReference>
<evidence type="ECO:0000313" key="6">
    <source>
        <dbReference type="Proteomes" id="UP000319976"/>
    </source>
</evidence>
<evidence type="ECO:0000313" key="5">
    <source>
        <dbReference type="EMBL" id="QDT64026.1"/>
    </source>
</evidence>
<dbReference type="SUPFAM" id="SSF103473">
    <property type="entry name" value="MFS general substrate transporter"/>
    <property type="match status" value="1"/>
</dbReference>
<evidence type="ECO:0000256" key="4">
    <source>
        <dbReference type="SAM" id="Phobius"/>
    </source>
</evidence>
<accession>A0A517T6M5</accession>
<dbReference type="PANTHER" id="PTHR23526:SF2">
    <property type="entry name" value="MAJOR FACILITATOR SUPERFAMILY (MFS) PROFILE DOMAIN-CONTAINING PROTEIN"/>
    <property type="match status" value="1"/>
</dbReference>
<sequence length="437" mass="47719">MSKAASEGDSAASGVIRDVALNQLLWTAGYPLTSGGFLLFFAKELGAGALIIAVLLSLPETVGISGLLTRWLLRRGWSRRVLFLGGSILSRALMLAIPTTLLLSNLSPATLLAVLLVSFAISHAVGSIAYVAFLSWVSDLVPENRWGKVFAWRNMAKLLAMLTVPVSVGYLHRSLTAEATDTQTNWIYGTIFLSGLILQCASLLPVWNLREFPYRGETVQLPEWAKIKRIWQNEAYRPLLLHNWLLALANGLTQSAFFLYATGGQFLAISLGTYYLLSALMRGMQFPVSAWAGTKCDHGWSLKLRIWGTFLGSSGLIFWLIASAEQWWWLVAAYLCWGAYAAANIAGSRLMLAAANSHENAAEIGLFRQVGGLLAGLSGLAGGLLLNQWLPKADSPALIFLTLFAVSLGGRYLSLIPLMWVKEPDPFSENEKKVPAR</sequence>
<dbReference type="PANTHER" id="PTHR23526">
    <property type="entry name" value="INTEGRAL MEMBRANE TRANSPORT PROTEIN-RELATED"/>
    <property type="match status" value="1"/>
</dbReference>
<keyword evidence="3 4" id="KW-0472">Membrane</keyword>
<evidence type="ECO:0000256" key="3">
    <source>
        <dbReference type="ARBA" id="ARBA00023136"/>
    </source>
</evidence>
<feature type="transmembrane region" description="Helical" evidence="4">
    <location>
        <begin position="109"/>
        <end position="137"/>
    </location>
</feature>
<evidence type="ECO:0000256" key="2">
    <source>
        <dbReference type="ARBA" id="ARBA00022989"/>
    </source>
</evidence>
<feature type="transmembrane region" description="Helical" evidence="4">
    <location>
        <begin position="266"/>
        <end position="283"/>
    </location>
</feature>
<keyword evidence="1 4" id="KW-0812">Transmembrane</keyword>